<sequence>MVGMTELKISGKRLIDKKVKSFDGKDVGKVKSITPEIVELKDGDKRYFVPKLHFKEHDKDLYVLLMEDEVRDKYQRKDPPLPSEIQDAVRSGEGYNSYHQIIPFMAKEPDLELKGEKSGDILKIPWDEVIHKHVRTLDNVDIGDVDRVGNEFIVVREGVANVHLYYIPKQYINNYDGSSIWIDVASGLVSPKFEREDEPTQEEIDMLLSEVPE</sequence>
<organism evidence="2">
    <name type="scientific">uncultured crenarchaeote</name>
    <dbReference type="NCBI Taxonomy" id="29281"/>
    <lineage>
        <taxon>Archaea</taxon>
        <taxon>Thermoproteota</taxon>
        <taxon>environmental samples</taxon>
    </lineage>
</organism>
<evidence type="ECO:0000256" key="1">
    <source>
        <dbReference type="SAM" id="MobiDB-lite"/>
    </source>
</evidence>
<evidence type="ECO:0008006" key="3">
    <source>
        <dbReference type="Google" id="ProtNLM"/>
    </source>
</evidence>
<dbReference type="AlphaFoldDB" id="Q701Y4"/>
<proteinExistence type="predicted"/>
<protein>
    <recommendedName>
        <fullName evidence="3">PRC-barrel domain-containing protein</fullName>
    </recommendedName>
</protein>
<feature type="compositionally biased region" description="Acidic residues" evidence="1">
    <location>
        <begin position="196"/>
        <end position="205"/>
    </location>
</feature>
<name>Q701Y4_9CREN</name>
<dbReference type="EMBL" id="AJ627422">
    <property type="protein sequence ID" value="CAF28740.1"/>
    <property type="molecule type" value="Genomic_DNA"/>
</dbReference>
<accession>Q701Y4</accession>
<feature type="region of interest" description="Disordered" evidence="1">
    <location>
        <begin position="193"/>
        <end position="213"/>
    </location>
</feature>
<reference evidence="2" key="1">
    <citation type="journal article" date="2005" name="Environ. Microbiol.">
        <title>Novel genes for nitrite reductase and Amo-related proteins indicate a role of uncultivated mesophilic crenarchaeota in nitrogen cycling.</title>
        <authorList>
            <person name="Treusch A.H."/>
            <person name="Leininger S."/>
            <person name="Kletzin A."/>
            <person name="Schuster S.C."/>
            <person name="Klenk H.-P."/>
            <person name="Schleper C."/>
        </authorList>
    </citation>
    <scope>NUCLEOTIDE SEQUENCE</scope>
</reference>
<evidence type="ECO:0000313" key="2">
    <source>
        <dbReference type="EMBL" id="CAF28740.1"/>
    </source>
</evidence>